<dbReference type="Pfam" id="PF06985">
    <property type="entry name" value="HET"/>
    <property type="match status" value="1"/>
</dbReference>
<dbReference type="AlphaFoldDB" id="A0A517LGX4"/>
<dbReference type="PANTHER" id="PTHR24148">
    <property type="entry name" value="ANKYRIN REPEAT DOMAIN-CONTAINING PROTEIN 39 HOMOLOG-RELATED"/>
    <property type="match status" value="1"/>
</dbReference>
<evidence type="ECO:0000313" key="3">
    <source>
        <dbReference type="Proteomes" id="UP000316270"/>
    </source>
</evidence>
<accession>A0A517LGX4</accession>
<proteinExistence type="predicted"/>
<dbReference type="OrthoDB" id="2157530at2759"/>
<dbReference type="PANTHER" id="PTHR24148:SF64">
    <property type="entry name" value="HETEROKARYON INCOMPATIBILITY DOMAIN-CONTAINING PROTEIN"/>
    <property type="match status" value="1"/>
</dbReference>
<dbReference type="InterPro" id="IPR010730">
    <property type="entry name" value="HET"/>
</dbReference>
<keyword evidence="3" id="KW-1185">Reference proteome</keyword>
<dbReference type="Pfam" id="PF26639">
    <property type="entry name" value="Het-6_barrel"/>
    <property type="match status" value="1"/>
</dbReference>
<evidence type="ECO:0000259" key="1">
    <source>
        <dbReference type="Pfam" id="PF06985"/>
    </source>
</evidence>
<dbReference type="EMBL" id="CP042196">
    <property type="protein sequence ID" value="QDS74898.1"/>
    <property type="molecule type" value="Genomic_DNA"/>
</dbReference>
<sequence length="595" mass="68137">MPFPHIFNRKIATEKQNENVAHLVYRPLIHDDAIRVLTIKPGTSQAPIKCRLENHRLGDNLSYEALSYVWGPESPAYKIKVNKRHFVVRENLYHALHQLRSMTEARSIWVDAICLDQNNTQERNDQVQRMTRIYTSARRTIVWLGQPQPMTEAALLFLLEAEKTKQRSNKDTDVMEWIAAKLRDDDLGQIHEALSNFFSNTWFSRVWIQQEFAVSSDVIFVYGRFEIASETIQSAISAVHSIIDNVYGLYNNTDQAWKLFHLRKEHRDNLPKSSLPLLLYYNFGRLEASDPRDHIFSLLGLVDVDEGKLVKVDYDASVENVFITTMTHCLEHYPKSTFRLLSLVGYCPQGKYRKALPSWVPDFSSTSVLTRGFSNITFFAASGGLESDIAITSWSLTLRGRIVDTITTCLHDPSPGLKTISGSDSRKWHLQCRNSGERAGMFYSKTDFEEVWWRLLVCDMGIMLAQSQTLSTAQEVFGAYYLDQEMLHQDFISNSKSKRNDSEFLEMQSLYNRTRRSTSAGLSFCSTSKGLLGWIPRTANEGDKICIFDGARAPFLIRERGDGTYELIGEAYIHGIMYGEAMKWEDITSQTITIT</sequence>
<feature type="domain" description="Heterokaryon incompatibility" evidence="1">
    <location>
        <begin position="63"/>
        <end position="211"/>
    </location>
</feature>
<dbReference type="InterPro" id="IPR052895">
    <property type="entry name" value="HetReg/Transcr_Mod"/>
</dbReference>
<name>A0A517LGX4_9PEZI</name>
<evidence type="ECO:0000313" key="2">
    <source>
        <dbReference type="EMBL" id="QDS74898.1"/>
    </source>
</evidence>
<reference evidence="2 3" key="1">
    <citation type="submission" date="2019-07" db="EMBL/GenBank/DDBJ databases">
        <title>Finished genome of Venturia effusa.</title>
        <authorList>
            <person name="Young C.A."/>
            <person name="Cox M.P."/>
            <person name="Ganley A.R.D."/>
            <person name="David W.J."/>
        </authorList>
    </citation>
    <scope>NUCLEOTIDE SEQUENCE [LARGE SCALE GENOMIC DNA]</scope>
    <source>
        <strain evidence="3">albino</strain>
    </source>
</reference>
<gene>
    <name evidence="2" type="ORF">FKW77_003802</name>
</gene>
<dbReference type="STRING" id="50376.A0A517LGX4"/>
<organism evidence="2 3">
    <name type="scientific">Venturia effusa</name>
    <dbReference type="NCBI Taxonomy" id="50376"/>
    <lineage>
        <taxon>Eukaryota</taxon>
        <taxon>Fungi</taxon>
        <taxon>Dikarya</taxon>
        <taxon>Ascomycota</taxon>
        <taxon>Pezizomycotina</taxon>
        <taxon>Dothideomycetes</taxon>
        <taxon>Pleosporomycetidae</taxon>
        <taxon>Venturiales</taxon>
        <taxon>Venturiaceae</taxon>
        <taxon>Venturia</taxon>
    </lineage>
</organism>
<dbReference type="Proteomes" id="UP000316270">
    <property type="component" value="Chromosome 12"/>
</dbReference>
<protein>
    <recommendedName>
        <fullName evidence="1">Heterokaryon incompatibility domain-containing protein</fullName>
    </recommendedName>
</protein>